<protein>
    <recommendedName>
        <fullName evidence="4">Elicitin</fullName>
    </recommendedName>
</protein>
<evidence type="ECO:0000313" key="3">
    <source>
        <dbReference type="Proteomes" id="UP000794436"/>
    </source>
</evidence>
<proteinExistence type="predicted"/>
<sequence length="206" mass="21808">MKLSTIVFTLAFASEPSLFAVGCSFTMTESVVEYYSNITDSCGLDPDGLFQLPRWALGIYCKKPSCLEVMESIIDGAADCDMNTVNAVFGLYKSMAVYCKTSTGSSSVDKSDCSLSDKTKVIELRNDPVMTNVCGPFSSAPDRTKICGYYCNAYIKEKYIPALPNCTVDGADITTATTTICSAAGTLMTVSAVAAAGATLVTLALV</sequence>
<evidence type="ECO:0000313" key="2">
    <source>
        <dbReference type="EMBL" id="TMW59344.1"/>
    </source>
</evidence>
<dbReference type="AlphaFoldDB" id="A0A8K1CA89"/>
<feature type="signal peptide" evidence="1">
    <location>
        <begin position="1"/>
        <end position="20"/>
    </location>
</feature>
<feature type="chain" id="PRO_5035449457" description="Elicitin" evidence="1">
    <location>
        <begin position="21"/>
        <end position="206"/>
    </location>
</feature>
<evidence type="ECO:0008006" key="4">
    <source>
        <dbReference type="Google" id="ProtNLM"/>
    </source>
</evidence>
<keyword evidence="1" id="KW-0732">Signal</keyword>
<name>A0A8K1CA89_PYTOL</name>
<accession>A0A8K1CA89</accession>
<evidence type="ECO:0000256" key="1">
    <source>
        <dbReference type="SAM" id="SignalP"/>
    </source>
</evidence>
<organism evidence="2 3">
    <name type="scientific">Pythium oligandrum</name>
    <name type="common">Mycoparasitic fungus</name>
    <dbReference type="NCBI Taxonomy" id="41045"/>
    <lineage>
        <taxon>Eukaryota</taxon>
        <taxon>Sar</taxon>
        <taxon>Stramenopiles</taxon>
        <taxon>Oomycota</taxon>
        <taxon>Peronosporomycetes</taxon>
        <taxon>Pythiales</taxon>
        <taxon>Pythiaceae</taxon>
        <taxon>Pythium</taxon>
    </lineage>
</organism>
<dbReference type="EMBL" id="SPLM01000109">
    <property type="protein sequence ID" value="TMW59344.1"/>
    <property type="molecule type" value="Genomic_DNA"/>
</dbReference>
<comment type="caution">
    <text evidence="2">The sequence shown here is derived from an EMBL/GenBank/DDBJ whole genome shotgun (WGS) entry which is preliminary data.</text>
</comment>
<dbReference type="Proteomes" id="UP000794436">
    <property type="component" value="Unassembled WGS sequence"/>
</dbReference>
<gene>
    <name evidence="2" type="ORF">Poli38472_004413</name>
</gene>
<keyword evidence="3" id="KW-1185">Reference proteome</keyword>
<reference evidence="2" key="1">
    <citation type="submission" date="2019-03" db="EMBL/GenBank/DDBJ databases">
        <title>Long read genome sequence of the mycoparasitic Pythium oligandrum ATCC 38472 isolated from sugarbeet rhizosphere.</title>
        <authorList>
            <person name="Gaulin E."/>
        </authorList>
    </citation>
    <scope>NUCLEOTIDE SEQUENCE</scope>
    <source>
        <strain evidence="2">ATCC 38472_TT</strain>
    </source>
</reference>